<comment type="caution">
    <text evidence="2">The sequence shown here is derived from an EMBL/GenBank/DDBJ whole genome shotgun (WGS) entry which is preliminary data.</text>
</comment>
<keyword evidence="1" id="KW-0472">Membrane</keyword>
<gene>
    <name evidence="2" type="ORF">V1I91_04450</name>
</gene>
<evidence type="ECO:0000256" key="1">
    <source>
        <dbReference type="SAM" id="Phobius"/>
    </source>
</evidence>
<feature type="transmembrane region" description="Helical" evidence="1">
    <location>
        <begin position="185"/>
        <end position="204"/>
    </location>
</feature>
<keyword evidence="3" id="KW-1185">Reference proteome</keyword>
<organism evidence="2 3">
    <name type="scientific">Maribacter cobaltidurans</name>
    <dbReference type="NCBI Taxonomy" id="1178778"/>
    <lineage>
        <taxon>Bacteria</taxon>
        <taxon>Pseudomonadati</taxon>
        <taxon>Bacteroidota</taxon>
        <taxon>Flavobacteriia</taxon>
        <taxon>Flavobacteriales</taxon>
        <taxon>Flavobacteriaceae</taxon>
        <taxon>Maribacter</taxon>
    </lineage>
</organism>
<dbReference type="RefSeq" id="WP_272650132.1">
    <property type="nucleotide sequence ID" value="NZ_JAZDDG010000002.1"/>
</dbReference>
<name>A0ABU7IQQ6_9FLAO</name>
<keyword evidence="1" id="KW-0812">Transmembrane</keyword>
<keyword evidence="1" id="KW-1133">Transmembrane helix</keyword>
<protein>
    <recommendedName>
        <fullName evidence="4">DUF998 domain-containing protein</fullName>
    </recommendedName>
</protein>
<feature type="transmembrane region" description="Helical" evidence="1">
    <location>
        <begin position="159"/>
        <end position="179"/>
    </location>
</feature>
<reference evidence="2 3" key="1">
    <citation type="submission" date="2024-01" db="EMBL/GenBank/DDBJ databases">
        <title>Maribacter spp. originated from different algae showed divergent polysaccharides utilization ability.</title>
        <authorList>
            <person name="Wang H."/>
            <person name="Wu Y."/>
        </authorList>
    </citation>
    <scope>NUCLEOTIDE SEQUENCE [LARGE SCALE GENOMIC DNA]</scope>
    <source>
        <strain evidence="2 3">PR1</strain>
    </source>
</reference>
<feature type="transmembrane region" description="Helical" evidence="1">
    <location>
        <begin position="65"/>
        <end position="85"/>
    </location>
</feature>
<feature type="transmembrane region" description="Helical" evidence="1">
    <location>
        <begin position="27"/>
        <end position="45"/>
    </location>
</feature>
<evidence type="ECO:0008006" key="4">
    <source>
        <dbReference type="Google" id="ProtNLM"/>
    </source>
</evidence>
<dbReference type="EMBL" id="JAZDDG010000002">
    <property type="protein sequence ID" value="MEE1975304.1"/>
    <property type="molecule type" value="Genomic_DNA"/>
</dbReference>
<evidence type="ECO:0000313" key="2">
    <source>
        <dbReference type="EMBL" id="MEE1975304.1"/>
    </source>
</evidence>
<feature type="transmembrane region" description="Helical" evidence="1">
    <location>
        <begin position="106"/>
        <end position="122"/>
    </location>
</feature>
<feature type="transmembrane region" description="Helical" evidence="1">
    <location>
        <begin position="128"/>
        <end position="147"/>
    </location>
</feature>
<dbReference type="InterPro" id="IPR055529">
    <property type="entry name" value="DUF7103"/>
</dbReference>
<accession>A0ABU7IQQ6</accession>
<dbReference type="Pfam" id="PF23396">
    <property type="entry name" value="DUF7103"/>
    <property type="match status" value="1"/>
</dbReference>
<proteinExistence type="predicted"/>
<evidence type="ECO:0000313" key="3">
    <source>
        <dbReference type="Proteomes" id="UP001356308"/>
    </source>
</evidence>
<dbReference type="Proteomes" id="UP001356308">
    <property type="component" value="Unassembled WGS sequence"/>
</dbReference>
<sequence>MNMQEMKSTVMEAGKETMQKVNHFAKLERFIAAVLTLTPFILFIVDDSYTQGLRDSISNYVFMERSYWFGSLLTLAGALFIFNGAQHLGVQQFAQISKAESRFGKGYNIIFGLALFGVLFFDHENYTILHYVFAIIFFVGCALAMIVTRETPLNTWGDVLGTLTLLSLGVHFLLEYVIWKNDNPFSLLWAEWAGLLLIAVYFIAESMHRDEREKKVGIH</sequence>